<dbReference type="Proteomes" id="UP001054837">
    <property type="component" value="Unassembled WGS sequence"/>
</dbReference>
<organism evidence="1 2">
    <name type="scientific">Caerostris darwini</name>
    <dbReference type="NCBI Taxonomy" id="1538125"/>
    <lineage>
        <taxon>Eukaryota</taxon>
        <taxon>Metazoa</taxon>
        <taxon>Ecdysozoa</taxon>
        <taxon>Arthropoda</taxon>
        <taxon>Chelicerata</taxon>
        <taxon>Arachnida</taxon>
        <taxon>Araneae</taxon>
        <taxon>Araneomorphae</taxon>
        <taxon>Entelegynae</taxon>
        <taxon>Araneoidea</taxon>
        <taxon>Araneidae</taxon>
        <taxon>Caerostris</taxon>
    </lineage>
</organism>
<gene>
    <name evidence="1" type="ORF">CDAR_253201</name>
</gene>
<reference evidence="1 2" key="1">
    <citation type="submission" date="2021-06" db="EMBL/GenBank/DDBJ databases">
        <title>Caerostris darwini draft genome.</title>
        <authorList>
            <person name="Kono N."/>
            <person name="Arakawa K."/>
        </authorList>
    </citation>
    <scope>NUCLEOTIDE SEQUENCE [LARGE SCALE GENOMIC DNA]</scope>
</reference>
<comment type="caution">
    <text evidence="1">The sequence shown here is derived from an EMBL/GenBank/DDBJ whole genome shotgun (WGS) entry which is preliminary data.</text>
</comment>
<evidence type="ECO:0000313" key="2">
    <source>
        <dbReference type="Proteomes" id="UP001054837"/>
    </source>
</evidence>
<evidence type="ECO:0000313" key="1">
    <source>
        <dbReference type="EMBL" id="GIY32478.1"/>
    </source>
</evidence>
<dbReference type="AlphaFoldDB" id="A0AAV4SLB3"/>
<sequence length="98" mass="11132">MADLTSPRAHYKKACTVFTFLSEQLYSVIITGLSFSQNYPPVHIWDLALQTPPSRTVNGLSNNKLSSYIILSFSSLLFCFEKNYFSSETKITFHQISV</sequence>
<proteinExistence type="predicted"/>
<accession>A0AAV4SLB3</accession>
<keyword evidence="2" id="KW-1185">Reference proteome</keyword>
<protein>
    <submittedName>
        <fullName evidence="1">Uncharacterized protein</fullName>
    </submittedName>
</protein>
<dbReference type="EMBL" id="BPLQ01007809">
    <property type="protein sequence ID" value="GIY32478.1"/>
    <property type="molecule type" value="Genomic_DNA"/>
</dbReference>
<name>A0AAV4SLB3_9ARAC</name>